<organism evidence="4 5">
    <name type="scientific">Staphylococcus massiliensis S46</name>
    <dbReference type="NCBI Taxonomy" id="1229783"/>
    <lineage>
        <taxon>Bacteria</taxon>
        <taxon>Bacillati</taxon>
        <taxon>Bacillota</taxon>
        <taxon>Bacilli</taxon>
        <taxon>Bacillales</taxon>
        <taxon>Staphylococcaceae</taxon>
        <taxon>Staphylococcus</taxon>
    </lineage>
</organism>
<dbReference type="Pfam" id="PF13514">
    <property type="entry name" value="AAA_27"/>
    <property type="match status" value="1"/>
</dbReference>
<dbReference type="InterPro" id="IPR038734">
    <property type="entry name" value="YhaN_AAA"/>
</dbReference>
<dbReference type="AlphaFoldDB" id="K9AH20"/>
<feature type="coiled-coil region" evidence="1">
    <location>
        <begin position="669"/>
        <end position="696"/>
    </location>
</feature>
<keyword evidence="2" id="KW-0472">Membrane</keyword>
<dbReference type="Gene3D" id="3.40.50.300">
    <property type="entry name" value="P-loop containing nucleotide triphosphate hydrolases"/>
    <property type="match status" value="2"/>
</dbReference>
<dbReference type="Proteomes" id="UP000009885">
    <property type="component" value="Unassembled WGS sequence"/>
</dbReference>
<evidence type="ECO:0000256" key="2">
    <source>
        <dbReference type="SAM" id="Phobius"/>
    </source>
</evidence>
<feature type="coiled-coil region" evidence="1">
    <location>
        <begin position="326"/>
        <end position="353"/>
    </location>
</feature>
<protein>
    <recommendedName>
        <fullName evidence="3">YhaN AAA domain-containing protein</fullName>
    </recommendedName>
</protein>
<comment type="caution">
    <text evidence="4">The sequence shown here is derived from an EMBL/GenBank/DDBJ whole genome shotgun (WGS) entry which is preliminary data.</text>
</comment>
<dbReference type="RefSeq" id="WP_009384134.1">
    <property type="nucleotide sequence ID" value="NZ_AMSQ01000016.1"/>
</dbReference>
<keyword evidence="5" id="KW-1185">Reference proteome</keyword>
<evidence type="ECO:0000313" key="5">
    <source>
        <dbReference type="Proteomes" id="UP000009885"/>
    </source>
</evidence>
<feature type="coiled-coil region" evidence="1">
    <location>
        <begin position="761"/>
        <end position="802"/>
    </location>
</feature>
<dbReference type="PANTHER" id="PTHR41259:SF1">
    <property type="entry name" value="DOUBLE-STRAND BREAK REPAIR RAD50 ATPASE, PUTATIVE-RELATED"/>
    <property type="match status" value="1"/>
</dbReference>
<dbReference type="STRING" id="1229783.C273_09011"/>
<feature type="coiled-coil region" evidence="1">
    <location>
        <begin position="184"/>
        <end position="242"/>
    </location>
</feature>
<name>K9AH20_9STAP</name>
<dbReference type="PANTHER" id="PTHR41259">
    <property type="entry name" value="DOUBLE-STRAND BREAK REPAIR RAD50 ATPASE, PUTATIVE-RELATED"/>
    <property type="match status" value="1"/>
</dbReference>
<keyword evidence="2" id="KW-1133">Transmembrane helix</keyword>
<feature type="coiled-coil region" evidence="1">
    <location>
        <begin position="614"/>
        <end position="641"/>
    </location>
</feature>
<feature type="domain" description="YhaN AAA" evidence="3">
    <location>
        <begin position="1"/>
        <end position="205"/>
    </location>
</feature>
<feature type="transmembrane region" description="Helical" evidence="2">
    <location>
        <begin position="488"/>
        <end position="506"/>
    </location>
</feature>
<proteinExistence type="predicted"/>
<feature type="transmembrane region" description="Helical" evidence="2">
    <location>
        <begin position="461"/>
        <end position="482"/>
    </location>
</feature>
<sequence>MKIKSLEIYGYGQFTHRKIEFGPHFTEIFGENEAGKSTIQAFIHSILFGFPTKKENEPRLEPRLGNQYGGNLTLILDDGSEAVVERVKGASKGDVKVYLQNGLIKDESWLNDRLNYITKRTYQGIFSFSVLGLQDIHRHLDEAQLQNYLLQAGALGSTEFTGMRDVLHAKKREYYKRNGKYPLINQQVDQLKDIETRIRQEEAQLESYHRLVDDRDKAERRLDHFKNNLAQLSNMSASKQKELSLHSTVQEWKQLETSLNVEPLEFPEQGINRYESAKLQTGQLQRDIGLRTEKLNQLQRENKMYNIPSADTVNAFESISKKEDGIKQKEFELKNVKRDIDDREREIEGLKSNIGWQDEHLDVDSSEGMKSYISDHTTKKEDQALYVQQLERNINENEIEQQSYDEEQTALEQHIVPEETFEKKKVHERQAFELKEKKNLYQKMKDAFDKEQRDKEKRQNIVRVSMVILALITIVCAVFSFMLKILPFTIAFGLLALFFIIGIFFVKSKEVGHDEAFSDEISQLEHDVNHLESNYDLDFDLDEQYRLREQLQNSFKNKEVLSTKHQHLTETLVTTKDGYNQSYQAIEDVKKELNISPKMSDGLLIDAVSTIQKIKETRSYLNQLKARHEELSLELAHFYDEARTLVKDELGQYEDISLFHDVRQWIKENDAMTTKYNRNQEQIELINNEVKQLKGRLTHNNEVIEKLFGFIGVLNEESYYRHFDRYQTYHKNLNRFNDLTHFLENQDYNYENSSRLSDKSEAQLNTEADRLSQQVDEYNDRYLEMQSEVSELNAQINHLETDSTLTDLRHRYHMLKNQLNENAKNWASLSYLETLVHAHIKQIKDERLPQVVNEATSIYNELTNGDYIQVTYANENVMVKHRSGQMFHPIELSQSTKELLYFALRLSLIKTLKPYYPFPIIIDDAFVHLDKFRKERILKYLRNMSNVYQILYFTCTKDQTIPQKQLLVLNKVEEGVKK</sequence>
<evidence type="ECO:0000313" key="4">
    <source>
        <dbReference type="EMBL" id="EKU46579.1"/>
    </source>
</evidence>
<gene>
    <name evidence="4" type="ORF">C273_09011</name>
</gene>
<dbReference type="EMBL" id="AMSQ01000016">
    <property type="protein sequence ID" value="EKU46579.1"/>
    <property type="molecule type" value="Genomic_DNA"/>
</dbReference>
<dbReference type="SUPFAM" id="SSF52540">
    <property type="entry name" value="P-loop containing nucleoside triphosphate hydrolases"/>
    <property type="match status" value="2"/>
</dbReference>
<accession>K9AH20</accession>
<keyword evidence="1" id="KW-0175">Coiled coil</keyword>
<reference evidence="4 5" key="1">
    <citation type="journal article" date="2013" name="Genome Announc.">
        <title>Genome Sequence of Staphylococcus massiliensis Strain S46, Isolated from the Surface of Healthy Human Skin.</title>
        <authorList>
            <person name="Srivastav R."/>
            <person name="Singh A."/>
            <person name="Jangir P.K."/>
            <person name="Kumari C."/>
            <person name="Muduli S."/>
            <person name="Sharma R."/>
        </authorList>
    </citation>
    <scope>NUCLEOTIDE SEQUENCE [LARGE SCALE GENOMIC DNA]</scope>
    <source>
        <strain evidence="4 5">S46</strain>
    </source>
</reference>
<evidence type="ECO:0000256" key="1">
    <source>
        <dbReference type="SAM" id="Coils"/>
    </source>
</evidence>
<dbReference type="eggNOG" id="COG4717">
    <property type="taxonomic scope" value="Bacteria"/>
</dbReference>
<dbReference type="OrthoDB" id="9764467at2"/>
<dbReference type="PATRIC" id="fig|1229783.3.peg.1811"/>
<keyword evidence="2" id="KW-0812">Transmembrane</keyword>
<evidence type="ECO:0000259" key="3">
    <source>
        <dbReference type="Pfam" id="PF13514"/>
    </source>
</evidence>
<dbReference type="InterPro" id="IPR027417">
    <property type="entry name" value="P-loop_NTPase"/>
</dbReference>